<organism evidence="2 3">
    <name type="scientific">Caerostris extrusa</name>
    <name type="common">Bark spider</name>
    <name type="synonym">Caerostris bankana</name>
    <dbReference type="NCBI Taxonomy" id="172846"/>
    <lineage>
        <taxon>Eukaryota</taxon>
        <taxon>Metazoa</taxon>
        <taxon>Ecdysozoa</taxon>
        <taxon>Arthropoda</taxon>
        <taxon>Chelicerata</taxon>
        <taxon>Arachnida</taxon>
        <taxon>Araneae</taxon>
        <taxon>Araneomorphae</taxon>
        <taxon>Entelegynae</taxon>
        <taxon>Araneoidea</taxon>
        <taxon>Araneidae</taxon>
        <taxon>Caerostris</taxon>
    </lineage>
</organism>
<gene>
    <name evidence="2" type="ORF">CEXT_612041</name>
</gene>
<feature type="region of interest" description="Disordered" evidence="1">
    <location>
        <begin position="1"/>
        <end position="24"/>
    </location>
</feature>
<evidence type="ECO:0000313" key="3">
    <source>
        <dbReference type="Proteomes" id="UP001054945"/>
    </source>
</evidence>
<accession>A0AAV4TPE8</accession>
<dbReference type="Proteomes" id="UP001054945">
    <property type="component" value="Unassembled WGS sequence"/>
</dbReference>
<name>A0AAV4TPE8_CAEEX</name>
<dbReference type="EMBL" id="BPLR01011704">
    <property type="protein sequence ID" value="GIY48345.1"/>
    <property type="molecule type" value="Genomic_DNA"/>
</dbReference>
<keyword evidence="3" id="KW-1185">Reference proteome</keyword>
<evidence type="ECO:0000313" key="2">
    <source>
        <dbReference type="EMBL" id="GIY48345.1"/>
    </source>
</evidence>
<sequence length="72" mass="7966">MTLDLKSFELNDSPGGRNGEAYSRKESLDRNLHTMVILFTLKEEVGALAEALKVFRSVSSSFTRSNPSQCQG</sequence>
<reference evidence="2 3" key="1">
    <citation type="submission" date="2021-06" db="EMBL/GenBank/DDBJ databases">
        <title>Caerostris extrusa draft genome.</title>
        <authorList>
            <person name="Kono N."/>
            <person name="Arakawa K."/>
        </authorList>
    </citation>
    <scope>NUCLEOTIDE SEQUENCE [LARGE SCALE GENOMIC DNA]</scope>
</reference>
<comment type="caution">
    <text evidence="2">The sequence shown here is derived from an EMBL/GenBank/DDBJ whole genome shotgun (WGS) entry which is preliminary data.</text>
</comment>
<proteinExistence type="predicted"/>
<evidence type="ECO:0000256" key="1">
    <source>
        <dbReference type="SAM" id="MobiDB-lite"/>
    </source>
</evidence>
<protein>
    <submittedName>
        <fullName evidence="2">Uncharacterized protein</fullName>
    </submittedName>
</protein>
<dbReference type="AlphaFoldDB" id="A0AAV4TPE8"/>